<dbReference type="AlphaFoldDB" id="A0A3M8KTL9"/>
<feature type="domain" description="FAD/NAD(P)-binding" evidence="4">
    <location>
        <begin position="3"/>
        <end position="331"/>
    </location>
</feature>
<dbReference type="Pfam" id="PF07992">
    <property type="entry name" value="Pyr_redox_2"/>
    <property type="match status" value="1"/>
</dbReference>
<feature type="region of interest" description="Disordered" evidence="2">
    <location>
        <begin position="466"/>
        <end position="486"/>
    </location>
</feature>
<dbReference type="InterPro" id="IPR041854">
    <property type="entry name" value="BFD-like_2Fe2S-bd_dom_sf"/>
</dbReference>
<dbReference type="InterPro" id="IPR007419">
    <property type="entry name" value="BFD-like_2Fe2S-bd_dom"/>
</dbReference>
<reference evidence="5 6" key="1">
    <citation type="submission" date="2018-11" db="EMBL/GenBank/DDBJ databases">
        <title>Cryobacterium sp. nov., isolated from rhizosphere soil of lettuce.</title>
        <authorList>
            <person name="Wang Y."/>
        </authorList>
    </citation>
    <scope>NUCLEOTIDE SEQUENCE [LARGE SCALE GENOMIC DNA]</scope>
    <source>
        <strain evidence="5 6">NEAU-85</strain>
    </source>
</reference>
<dbReference type="Gene3D" id="1.10.10.1100">
    <property type="entry name" value="BFD-like [2Fe-2S]-binding domain"/>
    <property type="match status" value="1"/>
</dbReference>
<dbReference type="Proteomes" id="UP000279859">
    <property type="component" value="Unassembled WGS sequence"/>
</dbReference>
<evidence type="ECO:0000259" key="3">
    <source>
        <dbReference type="Pfam" id="PF04324"/>
    </source>
</evidence>
<dbReference type="OrthoDB" id="9801699at2"/>
<dbReference type="PIRSF" id="PIRSF037495">
    <property type="entry name" value="Opine_OX_OoxA/HcnB"/>
    <property type="match status" value="1"/>
</dbReference>
<feature type="domain" description="BFD-like [2Fe-2S]-binding" evidence="3">
    <location>
        <begin position="384"/>
        <end position="436"/>
    </location>
</feature>
<sequence length="486" mass="50427">MTAVLVIGAGPAGLAAARAARARGASVTLLDAADELGGQFWRHLPASRPASNERVLHHGWDTFRDLAETLEFDDGCRILRQASVFAIETRGSGPAEVHIVVGEADGAGRDRLVLRPDAIVVATGAHDRTLPFPGWDLPGVFTGGAAQALAKSERLAVGERVVVAGAGPFLLPVAASLAATGSRVVGVFEANRVPALVRGWLPKPWQLSGAVSKGGELAGYVSGHLRHRIPYRLGRMVVGAHGTDRVEAVTIAAVAPDWTPIPGTEQRIEVDAVCVSHGFTPRLELAIAAGCALTADRFVEVDAGQETSVPGVYAAGEVTGIGGADLALAEGTIAGHVAAGGTLTDAELQRPVRRRTTFTRFAERLDAAHGIRSGWPAVVTDDTIVCRCEEVTYGQLRQTVSSTGSRSLRALKLSTRAGLGICQGRVCGRSVETLLAGCQPDGLLGDPVSTDRRPIAGTIRLGELAAAPTTALPTTSTPSPSIEGTP</sequence>
<evidence type="ECO:0000256" key="2">
    <source>
        <dbReference type="SAM" id="MobiDB-lite"/>
    </source>
</evidence>
<keyword evidence="1" id="KW-0560">Oxidoreductase</keyword>
<evidence type="ECO:0000256" key="1">
    <source>
        <dbReference type="ARBA" id="ARBA00023002"/>
    </source>
</evidence>
<dbReference type="Gene3D" id="3.50.50.60">
    <property type="entry name" value="FAD/NAD(P)-binding domain"/>
    <property type="match status" value="2"/>
</dbReference>
<dbReference type="InterPro" id="IPR017224">
    <property type="entry name" value="Opine_Oxase_asu/HCN_bsu"/>
</dbReference>
<evidence type="ECO:0000313" key="5">
    <source>
        <dbReference type="EMBL" id="RNE56657.1"/>
    </source>
</evidence>
<dbReference type="PANTHER" id="PTHR42949">
    <property type="entry name" value="ANAEROBIC GLYCEROL-3-PHOSPHATE DEHYDROGENASE SUBUNIT B"/>
    <property type="match status" value="1"/>
</dbReference>
<dbReference type="InterPro" id="IPR023753">
    <property type="entry name" value="FAD/NAD-binding_dom"/>
</dbReference>
<dbReference type="InterPro" id="IPR051691">
    <property type="entry name" value="Metab_Enz_Cyan_OpOx_G3PDH"/>
</dbReference>
<comment type="caution">
    <text evidence="5">The sequence shown here is derived from an EMBL/GenBank/DDBJ whole genome shotgun (WGS) entry which is preliminary data.</text>
</comment>
<gene>
    <name evidence="5" type="ORF">EEJ31_13355</name>
</gene>
<dbReference type="GO" id="GO:0016491">
    <property type="term" value="F:oxidoreductase activity"/>
    <property type="evidence" value="ECO:0007669"/>
    <property type="project" value="UniProtKB-KW"/>
</dbReference>
<keyword evidence="6" id="KW-1185">Reference proteome</keyword>
<dbReference type="RefSeq" id="WP_123046780.1">
    <property type="nucleotide sequence ID" value="NZ_RDSR01000028.1"/>
</dbReference>
<dbReference type="InterPro" id="IPR036188">
    <property type="entry name" value="FAD/NAD-bd_sf"/>
</dbReference>
<accession>A0A3M8KTL9</accession>
<dbReference type="PRINTS" id="PR00368">
    <property type="entry name" value="FADPNR"/>
</dbReference>
<dbReference type="SUPFAM" id="SSF51905">
    <property type="entry name" value="FAD/NAD(P)-binding domain"/>
    <property type="match status" value="1"/>
</dbReference>
<proteinExistence type="predicted"/>
<name>A0A3M8KTL9_9MICO</name>
<organism evidence="5 6">
    <name type="scientific">Cryobacterium tepidiphilum</name>
    <dbReference type="NCBI Taxonomy" id="2486026"/>
    <lineage>
        <taxon>Bacteria</taxon>
        <taxon>Bacillati</taxon>
        <taxon>Actinomycetota</taxon>
        <taxon>Actinomycetes</taxon>
        <taxon>Micrococcales</taxon>
        <taxon>Microbacteriaceae</taxon>
        <taxon>Cryobacterium</taxon>
    </lineage>
</organism>
<dbReference type="Gene3D" id="3.40.50.720">
    <property type="entry name" value="NAD(P)-binding Rossmann-like Domain"/>
    <property type="match status" value="1"/>
</dbReference>
<dbReference type="PANTHER" id="PTHR42949:SF3">
    <property type="entry name" value="ANAEROBIC GLYCEROL-3-PHOSPHATE DEHYDROGENASE SUBUNIT B"/>
    <property type="match status" value="1"/>
</dbReference>
<evidence type="ECO:0000259" key="4">
    <source>
        <dbReference type="Pfam" id="PF07992"/>
    </source>
</evidence>
<protein>
    <submittedName>
        <fullName evidence="5">FAD-dependent oxidoreductase</fullName>
    </submittedName>
</protein>
<evidence type="ECO:0000313" key="6">
    <source>
        <dbReference type="Proteomes" id="UP000279859"/>
    </source>
</evidence>
<dbReference type="PRINTS" id="PR00411">
    <property type="entry name" value="PNDRDTASEI"/>
</dbReference>
<dbReference type="EMBL" id="RDSR01000028">
    <property type="protein sequence ID" value="RNE56657.1"/>
    <property type="molecule type" value="Genomic_DNA"/>
</dbReference>
<dbReference type="CDD" id="cd19946">
    <property type="entry name" value="GlpA-like_Fer2_BFD-like"/>
    <property type="match status" value="1"/>
</dbReference>
<dbReference type="Pfam" id="PF04324">
    <property type="entry name" value="Fer2_BFD"/>
    <property type="match status" value="1"/>
</dbReference>